<name>A0A2P2M335_RHIMU</name>
<organism evidence="1">
    <name type="scientific">Rhizophora mucronata</name>
    <name type="common">Asiatic mangrove</name>
    <dbReference type="NCBI Taxonomy" id="61149"/>
    <lineage>
        <taxon>Eukaryota</taxon>
        <taxon>Viridiplantae</taxon>
        <taxon>Streptophyta</taxon>
        <taxon>Embryophyta</taxon>
        <taxon>Tracheophyta</taxon>
        <taxon>Spermatophyta</taxon>
        <taxon>Magnoliopsida</taxon>
        <taxon>eudicotyledons</taxon>
        <taxon>Gunneridae</taxon>
        <taxon>Pentapetalae</taxon>
        <taxon>rosids</taxon>
        <taxon>fabids</taxon>
        <taxon>Malpighiales</taxon>
        <taxon>Rhizophoraceae</taxon>
        <taxon>Rhizophora</taxon>
    </lineage>
</organism>
<proteinExistence type="predicted"/>
<sequence>MLCKGANSVMVPCKCPYFSSTYNGYQFIKKKEKKINVGMERDFVFCLLARMRNLWKQHFSCKVGICVTMSIGASFASKWSTVLT</sequence>
<evidence type="ECO:0000313" key="1">
    <source>
        <dbReference type="EMBL" id="MBX24632.1"/>
    </source>
</evidence>
<dbReference type="AlphaFoldDB" id="A0A2P2M335"/>
<reference evidence="1" key="1">
    <citation type="submission" date="2018-02" db="EMBL/GenBank/DDBJ databases">
        <title>Rhizophora mucronata_Transcriptome.</title>
        <authorList>
            <person name="Meera S.P."/>
            <person name="Sreeshan A."/>
            <person name="Augustine A."/>
        </authorList>
    </citation>
    <scope>NUCLEOTIDE SEQUENCE</scope>
    <source>
        <tissue evidence="1">Leaf</tissue>
    </source>
</reference>
<dbReference type="EMBL" id="GGEC01044148">
    <property type="protein sequence ID" value="MBX24632.1"/>
    <property type="molecule type" value="Transcribed_RNA"/>
</dbReference>
<protein>
    <submittedName>
        <fullName evidence="1">Uncharacterized protein</fullName>
    </submittedName>
</protein>
<accession>A0A2P2M335</accession>